<proteinExistence type="predicted"/>
<protein>
    <submittedName>
        <fullName evidence="2">Uncharacterized protein LOC100901931</fullName>
    </submittedName>
</protein>
<dbReference type="AlphaFoldDB" id="A0AAJ6QUK0"/>
<organism evidence="1 2">
    <name type="scientific">Galendromus occidentalis</name>
    <name type="common">western predatory mite</name>
    <dbReference type="NCBI Taxonomy" id="34638"/>
    <lineage>
        <taxon>Eukaryota</taxon>
        <taxon>Metazoa</taxon>
        <taxon>Ecdysozoa</taxon>
        <taxon>Arthropoda</taxon>
        <taxon>Chelicerata</taxon>
        <taxon>Arachnida</taxon>
        <taxon>Acari</taxon>
        <taxon>Parasitiformes</taxon>
        <taxon>Mesostigmata</taxon>
        <taxon>Gamasina</taxon>
        <taxon>Phytoseioidea</taxon>
        <taxon>Phytoseiidae</taxon>
        <taxon>Typhlodrominae</taxon>
        <taxon>Galendromus</taxon>
    </lineage>
</organism>
<evidence type="ECO:0000313" key="2">
    <source>
        <dbReference type="RefSeq" id="XP_003746284.1"/>
    </source>
</evidence>
<keyword evidence="1" id="KW-1185">Reference proteome</keyword>
<reference evidence="2" key="1">
    <citation type="submission" date="2025-08" db="UniProtKB">
        <authorList>
            <consortium name="RefSeq"/>
        </authorList>
    </citation>
    <scope>IDENTIFICATION</scope>
</reference>
<dbReference type="KEGG" id="goe:100901931"/>
<dbReference type="Pfam" id="PF06374">
    <property type="entry name" value="NDUF_C2"/>
    <property type="match status" value="1"/>
</dbReference>
<dbReference type="RefSeq" id="XP_003746284.1">
    <property type="nucleotide sequence ID" value="XM_003746236.2"/>
</dbReference>
<gene>
    <name evidence="2" type="primary">LOC100901931</name>
</gene>
<dbReference type="Proteomes" id="UP000694867">
    <property type="component" value="Unplaced"/>
</dbReference>
<name>A0AAJ6QUK0_9ACAR</name>
<sequence>MEDGEKKLDKYYYDLYFPPLTGEENFTNSTVNYAGWGFLGGLSTGAYRSVMRGRPPLAGWPLSLLMGVGLAVAADAYRRGLLAYKEYTVRRAFYYMTLHPEDFPPPERIKFADYWDTWETNR</sequence>
<accession>A0AAJ6QUK0</accession>
<dbReference type="GeneID" id="100901931"/>
<dbReference type="InterPro" id="IPR009423">
    <property type="entry name" value="NDUC2"/>
</dbReference>
<evidence type="ECO:0000313" key="1">
    <source>
        <dbReference type="Proteomes" id="UP000694867"/>
    </source>
</evidence>
<dbReference type="GO" id="GO:0005743">
    <property type="term" value="C:mitochondrial inner membrane"/>
    <property type="evidence" value="ECO:0007669"/>
    <property type="project" value="InterPro"/>
</dbReference>
<dbReference type="GO" id="GO:0006120">
    <property type="term" value="P:mitochondrial electron transport, NADH to ubiquinone"/>
    <property type="evidence" value="ECO:0007669"/>
    <property type="project" value="InterPro"/>
</dbReference>